<dbReference type="GO" id="GO:0050863">
    <property type="term" value="P:regulation of T cell activation"/>
    <property type="evidence" value="ECO:0007669"/>
    <property type="project" value="UniProtKB-ARBA"/>
</dbReference>
<evidence type="ECO:0000256" key="5">
    <source>
        <dbReference type="ARBA" id="ARBA00023180"/>
    </source>
</evidence>
<comment type="subcellular location">
    <subcellularLocation>
        <location evidence="1">Membrane</location>
    </subcellularLocation>
</comment>
<dbReference type="InterPro" id="IPR003599">
    <property type="entry name" value="Ig_sub"/>
</dbReference>
<dbReference type="Gene3D" id="2.60.40.10">
    <property type="entry name" value="Immunoglobulins"/>
    <property type="match status" value="1"/>
</dbReference>
<name>I6PDQ5_9GALL</name>
<keyword evidence="5" id="KW-0325">Glycoprotein</keyword>
<dbReference type="InterPro" id="IPR036179">
    <property type="entry name" value="Ig-like_dom_sf"/>
</dbReference>
<dbReference type="GO" id="GO:0001817">
    <property type="term" value="P:regulation of cytokine production"/>
    <property type="evidence" value="ECO:0007669"/>
    <property type="project" value="TreeGrafter"/>
</dbReference>
<reference evidence="8" key="1">
    <citation type="journal article" date="2012" name="BMC Genomics">
        <title>Sequencing of the core MHC region of black grouse (Tetrao tetrix) and comparative genomics of the galliform MHC.</title>
        <authorList>
            <person name="Wang B."/>
            <person name="Ekblom R."/>
            <person name="Strand T."/>
            <person name="Portela-Bens S."/>
            <person name="Hoglund J."/>
        </authorList>
    </citation>
    <scope>NUCLEOTIDE SEQUENCE</scope>
</reference>
<evidence type="ECO:0000256" key="2">
    <source>
        <dbReference type="ARBA" id="ARBA00022729"/>
    </source>
</evidence>
<evidence type="ECO:0000313" key="8">
    <source>
        <dbReference type="EMBL" id="AFH75297.1"/>
    </source>
</evidence>
<evidence type="ECO:0000256" key="4">
    <source>
        <dbReference type="ARBA" id="ARBA00023157"/>
    </source>
</evidence>
<protein>
    <submittedName>
        <fullName evidence="8">BG1</fullName>
    </submittedName>
</protein>
<dbReference type="SMART" id="SM00406">
    <property type="entry name" value="IGv"/>
    <property type="match status" value="1"/>
</dbReference>
<dbReference type="Pfam" id="PF07686">
    <property type="entry name" value="V-set"/>
    <property type="match status" value="1"/>
</dbReference>
<accession>I6PDQ5</accession>
<dbReference type="GO" id="GO:0005102">
    <property type="term" value="F:signaling receptor binding"/>
    <property type="evidence" value="ECO:0007669"/>
    <property type="project" value="TreeGrafter"/>
</dbReference>
<dbReference type="AlphaFoldDB" id="I6PDQ5"/>
<evidence type="ECO:0000259" key="7">
    <source>
        <dbReference type="PROSITE" id="PS50835"/>
    </source>
</evidence>
<dbReference type="PANTHER" id="PTHR24100">
    <property type="entry name" value="BUTYROPHILIN"/>
    <property type="match status" value="1"/>
</dbReference>
<keyword evidence="3" id="KW-0472">Membrane</keyword>
<evidence type="ECO:0000256" key="6">
    <source>
        <dbReference type="ARBA" id="ARBA00023319"/>
    </source>
</evidence>
<gene>
    <name evidence="8" type="primary">BG1</name>
</gene>
<keyword evidence="4" id="KW-1015">Disulfide bond</keyword>
<dbReference type="FunFam" id="2.60.40.10:FF:000142">
    <property type="entry name" value="V-set domain-containing T-cell activation inhibitor 1"/>
    <property type="match status" value="1"/>
</dbReference>
<dbReference type="InterPro" id="IPR007110">
    <property type="entry name" value="Ig-like_dom"/>
</dbReference>
<dbReference type="PROSITE" id="PS50835">
    <property type="entry name" value="IG_LIKE"/>
    <property type="match status" value="1"/>
</dbReference>
<keyword evidence="6" id="KW-0393">Immunoglobulin domain</keyword>
<dbReference type="SMART" id="SM00409">
    <property type="entry name" value="IG"/>
    <property type="match status" value="1"/>
</dbReference>
<keyword evidence="2" id="KW-0732">Signal</keyword>
<dbReference type="GO" id="GO:0050852">
    <property type="term" value="P:T cell receptor signaling pathway"/>
    <property type="evidence" value="ECO:0007669"/>
    <property type="project" value="TreeGrafter"/>
</dbReference>
<dbReference type="EMBL" id="JQ028669">
    <property type="protein sequence ID" value="AFH75297.1"/>
    <property type="molecule type" value="Genomic_DNA"/>
</dbReference>
<organism evidence="8">
    <name type="scientific">Lyrurus tetrix</name>
    <name type="common">black grouse</name>
    <dbReference type="NCBI Taxonomy" id="1233216"/>
    <lineage>
        <taxon>Eukaryota</taxon>
        <taxon>Metazoa</taxon>
        <taxon>Chordata</taxon>
        <taxon>Craniata</taxon>
        <taxon>Vertebrata</taxon>
        <taxon>Euteleostomi</taxon>
        <taxon>Archelosauria</taxon>
        <taxon>Archosauria</taxon>
        <taxon>Dinosauria</taxon>
        <taxon>Saurischia</taxon>
        <taxon>Theropoda</taxon>
        <taxon>Coelurosauria</taxon>
        <taxon>Aves</taxon>
        <taxon>Neognathae</taxon>
        <taxon>Galloanserae</taxon>
        <taxon>Galliformes</taxon>
        <taxon>Phasianidae</taxon>
        <taxon>Tetraoninae</taxon>
        <taxon>Lyrurus</taxon>
    </lineage>
</organism>
<feature type="domain" description="Ig-like" evidence="7">
    <location>
        <begin position="75"/>
        <end position="188"/>
    </location>
</feature>
<evidence type="ECO:0000256" key="1">
    <source>
        <dbReference type="ARBA" id="ARBA00004370"/>
    </source>
</evidence>
<dbReference type="InterPro" id="IPR013106">
    <property type="entry name" value="Ig_V-set"/>
</dbReference>
<dbReference type="SUPFAM" id="SSF48726">
    <property type="entry name" value="Immunoglobulin"/>
    <property type="match status" value="1"/>
</dbReference>
<sequence length="266" mass="29642">MGCWCSKFSSCFPHRERAKFLKLNYCSLELSKGRSWAKVEAGQSTDAFRIGLLPPHFCPLLEDPPASRGSAPPPPRIRVVAPSIRVNAIVGQDVVLRCQLSPCKDAWSSDIRWIQHRSSGLVHHYQSGQDLEQMEEYKGRTELLKDGLSDGNLDLRIVAVRSSDSGSYICAVQDGDNHADAMVNLEVSERSHAKLDTLAESLERSHAKLDTLAEKQKGSDVKLDFLDVNQMRSHAKLETLAESLERSHEKLDTLAESLVRQDSSHP</sequence>
<dbReference type="GO" id="GO:0009897">
    <property type="term" value="C:external side of plasma membrane"/>
    <property type="evidence" value="ECO:0007669"/>
    <property type="project" value="TreeGrafter"/>
</dbReference>
<evidence type="ECO:0000256" key="3">
    <source>
        <dbReference type="ARBA" id="ARBA00023136"/>
    </source>
</evidence>
<proteinExistence type="predicted"/>
<dbReference type="PANTHER" id="PTHR24100:SF149">
    <property type="entry name" value="BG-LIKE ANTIGEN 1-RELATED"/>
    <property type="match status" value="1"/>
</dbReference>
<dbReference type="InterPro" id="IPR050504">
    <property type="entry name" value="IgSF_BTN/MOG"/>
</dbReference>
<dbReference type="GO" id="GO:1903037">
    <property type="term" value="P:regulation of leukocyte cell-cell adhesion"/>
    <property type="evidence" value="ECO:0007669"/>
    <property type="project" value="UniProtKB-ARBA"/>
</dbReference>
<dbReference type="InterPro" id="IPR013783">
    <property type="entry name" value="Ig-like_fold"/>
</dbReference>